<name>A0A4Q7VH65_9BURK</name>
<dbReference type="AlphaFoldDB" id="A0A4Q7VH65"/>
<feature type="transmembrane region" description="Helical" evidence="8">
    <location>
        <begin position="74"/>
        <end position="94"/>
    </location>
</feature>
<keyword evidence="3 6" id="KW-0597">Phosphoprotein</keyword>
<organism evidence="11 12">
    <name type="scientific">Rivibacter subsaxonicus</name>
    <dbReference type="NCBI Taxonomy" id="457575"/>
    <lineage>
        <taxon>Bacteria</taxon>
        <taxon>Pseudomonadati</taxon>
        <taxon>Pseudomonadota</taxon>
        <taxon>Betaproteobacteria</taxon>
        <taxon>Burkholderiales</taxon>
        <taxon>Rivibacter</taxon>
    </lineage>
</organism>
<dbReference type="Proteomes" id="UP000293671">
    <property type="component" value="Unassembled WGS sequence"/>
</dbReference>
<dbReference type="InterPro" id="IPR011006">
    <property type="entry name" value="CheY-like_superfamily"/>
</dbReference>
<dbReference type="RefSeq" id="WP_242616998.1">
    <property type="nucleotide sequence ID" value="NZ_SHKP01000007.1"/>
</dbReference>
<keyword evidence="8" id="KW-1133">Transmembrane helix</keyword>
<feature type="modified residue" description="4-aspartylphosphate" evidence="6">
    <location>
        <position position="556"/>
    </location>
</feature>
<dbReference type="EMBL" id="SHKP01000007">
    <property type="protein sequence ID" value="RZT95377.1"/>
    <property type="molecule type" value="Genomic_DNA"/>
</dbReference>
<dbReference type="PANTHER" id="PTHR43047:SF9">
    <property type="entry name" value="HISTIDINE KINASE"/>
    <property type="match status" value="1"/>
</dbReference>
<evidence type="ECO:0000256" key="4">
    <source>
        <dbReference type="ARBA" id="ARBA00022679"/>
    </source>
</evidence>
<dbReference type="Gene3D" id="3.30.565.10">
    <property type="entry name" value="Histidine kinase-like ATPase, C-terminal domain"/>
    <property type="match status" value="1"/>
</dbReference>
<dbReference type="CDD" id="cd00082">
    <property type="entry name" value="HisKA"/>
    <property type="match status" value="1"/>
</dbReference>
<evidence type="ECO:0000256" key="8">
    <source>
        <dbReference type="SAM" id="Phobius"/>
    </source>
</evidence>
<evidence type="ECO:0000256" key="2">
    <source>
        <dbReference type="ARBA" id="ARBA00012438"/>
    </source>
</evidence>
<dbReference type="SMART" id="SM00387">
    <property type="entry name" value="HATPase_c"/>
    <property type="match status" value="1"/>
</dbReference>
<dbReference type="Pfam" id="PF00512">
    <property type="entry name" value="HisKA"/>
    <property type="match status" value="1"/>
</dbReference>
<dbReference type="CDD" id="cd00156">
    <property type="entry name" value="REC"/>
    <property type="match status" value="1"/>
</dbReference>
<dbReference type="FunFam" id="3.30.565.10:FF:000049">
    <property type="entry name" value="Two-component sensor histidine kinase"/>
    <property type="match status" value="1"/>
</dbReference>
<evidence type="ECO:0000256" key="1">
    <source>
        <dbReference type="ARBA" id="ARBA00000085"/>
    </source>
</evidence>
<dbReference type="Pfam" id="PF00072">
    <property type="entry name" value="Response_reg"/>
    <property type="match status" value="1"/>
</dbReference>
<dbReference type="InterPro" id="IPR036097">
    <property type="entry name" value="HisK_dim/P_sf"/>
</dbReference>
<feature type="transmembrane region" description="Helical" evidence="8">
    <location>
        <begin position="115"/>
        <end position="135"/>
    </location>
</feature>
<evidence type="ECO:0000259" key="10">
    <source>
        <dbReference type="PROSITE" id="PS50110"/>
    </source>
</evidence>
<evidence type="ECO:0000256" key="5">
    <source>
        <dbReference type="ARBA" id="ARBA00022777"/>
    </source>
</evidence>
<dbReference type="GO" id="GO:0009927">
    <property type="term" value="F:histidine phosphotransfer kinase activity"/>
    <property type="evidence" value="ECO:0007669"/>
    <property type="project" value="TreeGrafter"/>
</dbReference>
<dbReference type="Pfam" id="PF02518">
    <property type="entry name" value="HATPase_c"/>
    <property type="match status" value="1"/>
</dbReference>
<dbReference type="SUPFAM" id="SSF55874">
    <property type="entry name" value="ATPase domain of HSP90 chaperone/DNA topoisomerase II/histidine kinase"/>
    <property type="match status" value="1"/>
</dbReference>
<evidence type="ECO:0000259" key="9">
    <source>
        <dbReference type="PROSITE" id="PS50109"/>
    </source>
</evidence>
<proteinExistence type="predicted"/>
<evidence type="ECO:0000256" key="7">
    <source>
        <dbReference type="SAM" id="Coils"/>
    </source>
</evidence>
<keyword evidence="5 11" id="KW-0418">Kinase</keyword>
<evidence type="ECO:0000256" key="6">
    <source>
        <dbReference type="PROSITE-ProRule" id="PRU00169"/>
    </source>
</evidence>
<evidence type="ECO:0000313" key="12">
    <source>
        <dbReference type="Proteomes" id="UP000293671"/>
    </source>
</evidence>
<dbReference type="InterPro" id="IPR005467">
    <property type="entry name" value="His_kinase_dom"/>
</dbReference>
<comment type="caution">
    <text evidence="11">The sequence shown here is derived from an EMBL/GenBank/DDBJ whole genome shotgun (WGS) entry which is preliminary data.</text>
</comment>
<feature type="domain" description="Response regulatory" evidence="10">
    <location>
        <begin position="500"/>
        <end position="622"/>
    </location>
</feature>
<comment type="catalytic activity">
    <reaction evidence="1">
        <text>ATP + protein L-histidine = ADP + protein N-phospho-L-histidine.</text>
        <dbReference type="EC" id="2.7.13.3"/>
    </reaction>
</comment>
<dbReference type="InterPro" id="IPR004358">
    <property type="entry name" value="Sig_transdc_His_kin-like_C"/>
</dbReference>
<feature type="transmembrane region" description="Helical" evidence="8">
    <location>
        <begin position="191"/>
        <end position="211"/>
    </location>
</feature>
<dbReference type="PANTHER" id="PTHR43047">
    <property type="entry name" value="TWO-COMPONENT HISTIDINE PROTEIN KINASE"/>
    <property type="match status" value="1"/>
</dbReference>
<keyword evidence="8" id="KW-0812">Transmembrane</keyword>
<dbReference type="PRINTS" id="PR00344">
    <property type="entry name" value="BCTRLSENSOR"/>
</dbReference>
<dbReference type="PROSITE" id="PS50109">
    <property type="entry name" value="HIS_KIN"/>
    <property type="match status" value="1"/>
</dbReference>
<dbReference type="GO" id="GO:0005886">
    <property type="term" value="C:plasma membrane"/>
    <property type="evidence" value="ECO:0007669"/>
    <property type="project" value="TreeGrafter"/>
</dbReference>
<keyword evidence="7" id="KW-0175">Coiled coil</keyword>
<dbReference type="PROSITE" id="PS50110">
    <property type="entry name" value="RESPONSE_REGULATORY"/>
    <property type="match status" value="1"/>
</dbReference>
<reference evidence="11 12" key="1">
    <citation type="submission" date="2019-02" db="EMBL/GenBank/DDBJ databases">
        <title>Genomic Encyclopedia of Type Strains, Phase IV (KMG-IV): sequencing the most valuable type-strain genomes for metagenomic binning, comparative biology and taxonomic classification.</title>
        <authorList>
            <person name="Goeker M."/>
        </authorList>
    </citation>
    <scope>NUCLEOTIDE SEQUENCE [LARGE SCALE GENOMIC DNA]</scope>
    <source>
        <strain evidence="11 12">DSM 19570</strain>
    </source>
</reference>
<dbReference type="GO" id="GO:0000155">
    <property type="term" value="F:phosphorelay sensor kinase activity"/>
    <property type="evidence" value="ECO:0007669"/>
    <property type="project" value="InterPro"/>
</dbReference>
<dbReference type="EC" id="2.7.13.3" evidence="2"/>
<dbReference type="SMART" id="SM00388">
    <property type="entry name" value="HisKA"/>
    <property type="match status" value="1"/>
</dbReference>
<feature type="domain" description="Histidine kinase" evidence="9">
    <location>
        <begin position="259"/>
        <end position="476"/>
    </location>
</feature>
<dbReference type="InterPro" id="IPR036890">
    <property type="entry name" value="HATPase_C_sf"/>
</dbReference>
<feature type="coiled-coil region" evidence="7">
    <location>
        <begin position="225"/>
        <end position="252"/>
    </location>
</feature>
<dbReference type="Gene3D" id="1.10.287.130">
    <property type="match status" value="1"/>
</dbReference>
<evidence type="ECO:0000256" key="3">
    <source>
        <dbReference type="ARBA" id="ARBA00022553"/>
    </source>
</evidence>
<protein>
    <recommendedName>
        <fullName evidence="2">histidine kinase</fullName>
        <ecNumber evidence="2">2.7.13.3</ecNumber>
    </recommendedName>
</protein>
<keyword evidence="8" id="KW-0472">Membrane</keyword>
<sequence>MTSSGVGGPAAGEPATPAVRDALELPLLPASSHDDDSLLPDKVDSLMAQTGVSLFGHLLGASATVWLFVGHAPLPMLLGWGLLFLLVFSLRMLLRVRYRRAEAIAPEAARKWLRLWDLGALGSGAVWGLAAWMLYVHGDTAQRAALIVIGFSFSAASIAVLAPQFGTFLGFTSLILLPMLARIGTLGGDNWQLALVLALAFVMILSVGRVYRATFDSMVALKVRSAQLAAQLQREKAAAEAARREAETANRAKTQFFAAASHDLRQPLHAMGLFAEALRAKSRGDEEVTHLVNSINSSVDALEGLFSELLDITKIDTGGVEPQPQHFALRELFARIALQYEPTAFEKGLALRLRGHQQVVHADPVLVDRVVRNLVANAIRYTSEGGVLVGARRRGDRVLIQVWDSGSGIAPAEQQRIFDEFYQVPGSTPATAHERKGLGLGLSIVKRLAAMMDAPLALRSQRGRGSVFSISLPAGRTPRTLAGTPPAARVGLGVTLDHRRILVVEDEPAVREGLAVLLKGWGASVHAFENTAAAEAWAAAAVAAGPEALPDLLIVDFRLPEGTGVDALLTLRRTLARPDLPAIMVTGSTMTGHEADAHRHDFHLLLKPVVPNKLRAMIAFKLGLR</sequence>
<evidence type="ECO:0000313" key="11">
    <source>
        <dbReference type="EMBL" id="RZT95377.1"/>
    </source>
</evidence>
<keyword evidence="12" id="KW-1185">Reference proteome</keyword>
<dbReference type="SUPFAM" id="SSF52172">
    <property type="entry name" value="CheY-like"/>
    <property type="match status" value="1"/>
</dbReference>
<dbReference type="Gene3D" id="3.40.50.2300">
    <property type="match status" value="1"/>
</dbReference>
<accession>A0A4Q7VH65</accession>
<dbReference type="InterPro" id="IPR001789">
    <property type="entry name" value="Sig_transdc_resp-reg_receiver"/>
</dbReference>
<gene>
    <name evidence="11" type="ORF">EV670_3132</name>
</gene>
<dbReference type="InterPro" id="IPR003594">
    <property type="entry name" value="HATPase_dom"/>
</dbReference>
<dbReference type="SUPFAM" id="SSF47384">
    <property type="entry name" value="Homodimeric domain of signal transducing histidine kinase"/>
    <property type="match status" value="1"/>
</dbReference>
<dbReference type="SMART" id="SM00448">
    <property type="entry name" value="REC"/>
    <property type="match status" value="1"/>
</dbReference>
<dbReference type="InterPro" id="IPR003661">
    <property type="entry name" value="HisK_dim/P_dom"/>
</dbReference>
<keyword evidence="4" id="KW-0808">Transferase</keyword>